<name>A0ABT3YJL6_9HYPH</name>
<dbReference type="EMBL" id="JAOVZQ010000001">
    <property type="protein sequence ID" value="MCY0095807.1"/>
    <property type="molecule type" value="Genomic_DNA"/>
</dbReference>
<sequence length="341" mass="35067">MHILKLWIWPGLAAVACLTALAIWFEAGGVEADLKARALAALRQDSAWAQVSLKGRDLTLTGLAPDQESRSTALEIAGAVYGVRVARDNSTLLPEEKPYRFTAEKTSNGVLLSGFVPNEAARAGIITGLSNLLPGIAVTDQMKLARGAPEGLVDLVNYGMAAFTRFSTGSLELTDHTLQVSGHALNPDDHDIALEALAAPPPAGGRVGSVDITPAAATNGYSWSASITAGSMDLTGYAPDAGARSGIVAAVQAAHPDLTVNDDMRFATGVPAGVDWQTAVGEALAVASHLSEGSVSIRGRVLDVSGQAVDSTHFRQVQERLAGGLAGGLVLGTADIGGEGQ</sequence>
<gene>
    <name evidence="2" type="ORF">OEG82_17535</name>
</gene>
<proteinExistence type="predicted"/>
<evidence type="ECO:0000313" key="2">
    <source>
        <dbReference type="EMBL" id="MCY0095807.1"/>
    </source>
</evidence>
<organism evidence="2 3">
    <name type="scientific">Hoeflea ulvae</name>
    <dbReference type="NCBI Taxonomy" id="2983764"/>
    <lineage>
        <taxon>Bacteria</taxon>
        <taxon>Pseudomonadati</taxon>
        <taxon>Pseudomonadota</taxon>
        <taxon>Alphaproteobacteria</taxon>
        <taxon>Hyphomicrobiales</taxon>
        <taxon>Rhizobiaceae</taxon>
        <taxon>Hoeflea</taxon>
    </lineage>
</organism>
<protein>
    <submittedName>
        <fullName evidence="2">BON domain-containing protein</fullName>
    </submittedName>
</protein>
<accession>A0ABT3YJL6</accession>
<keyword evidence="3" id="KW-1185">Reference proteome</keyword>
<dbReference type="PROSITE" id="PS50914">
    <property type="entry name" value="BON"/>
    <property type="match status" value="1"/>
</dbReference>
<dbReference type="RefSeq" id="WP_267613678.1">
    <property type="nucleotide sequence ID" value="NZ_JAOVZQ010000001.1"/>
</dbReference>
<evidence type="ECO:0000313" key="3">
    <source>
        <dbReference type="Proteomes" id="UP001081283"/>
    </source>
</evidence>
<dbReference type="Proteomes" id="UP001081283">
    <property type="component" value="Unassembled WGS sequence"/>
</dbReference>
<reference evidence="2" key="1">
    <citation type="submission" date="2022-10" db="EMBL/GenBank/DDBJ databases">
        <title>Hoeflea sp. J2-29, isolated from marine algae.</title>
        <authorList>
            <person name="Kristyanto S."/>
            <person name="Kim J.M."/>
            <person name="Jeon C.O."/>
        </authorList>
    </citation>
    <scope>NUCLEOTIDE SEQUENCE</scope>
    <source>
        <strain evidence="2">J2-29</strain>
    </source>
</reference>
<dbReference type="PROSITE" id="PS51257">
    <property type="entry name" value="PROKAR_LIPOPROTEIN"/>
    <property type="match status" value="1"/>
</dbReference>
<comment type="caution">
    <text evidence="2">The sequence shown here is derived from an EMBL/GenBank/DDBJ whole genome shotgun (WGS) entry which is preliminary data.</text>
</comment>
<dbReference type="Gene3D" id="3.40.1520.20">
    <property type="match status" value="2"/>
</dbReference>
<feature type="domain" description="BON" evidence="1">
    <location>
        <begin position="26"/>
        <end position="94"/>
    </location>
</feature>
<evidence type="ECO:0000259" key="1">
    <source>
        <dbReference type="PROSITE" id="PS50914"/>
    </source>
</evidence>
<dbReference type="InterPro" id="IPR007055">
    <property type="entry name" value="BON_dom"/>
</dbReference>
<dbReference type="Pfam" id="PF04972">
    <property type="entry name" value="BON"/>
    <property type="match status" value="1"/>
</dbReference>